<protein>
    <recommendedName>
        <fullName evidence="2">Thioredoxin domain-containing protein</fullName>
    </recommendedName>
</protein>
<dbReference type="RefSeq" id="XP_067485376.1">
    <property type="nucleotide sequence ID" value="XM_067623708.1"/>
</dbReference>
<dbReference type="VEuPathDB" id="FungiDB:ASPBRDRAFT_37343"/>
<dbReference type="OrthoDB" id="78947at2759"/>
<evidence type="ECO:0000256" key="1">
    <source>
        <dbReference type="ARBA" id="ARBA00008987"/>
    </source>
</evidence>
<dbReference type="InterPro" id="IPR045108">
    <property type="entry name" value="TXNDC17-like"/>
</dbReference>
<organism evidence="3 4">
    <name type="scientific">Aspergillus brasiliensis (strain CBS 101740 / IMI 381727 / IBT 21946)</name>
    <dbReference type="NCBI Taxonomy" id="767769"/>
    <lineage>
        <taxon>Eukaryota</taxon>
        <taxon>Fungi</taxon>
        <taxon>Dikarya</taxon>
        <taxon>Ascomycota</taxon>
        <taxon>Pezizomycotina</taxon>
        <taxon>Eurotiomycetes</taxon>
        <taxon>Eurotiomycetidae</taxon>
        <taxon>Eurotiales</taxon>
        <taxon>Aspergillaceae</taxon>
        <taxon>Aspergillus</taxon>
        <taxon>Aspergillus subgen. Circumdati</taxon>
    </lineage>
</organism>
<dbReference type="EMBL" id="KV878679">
    <property type="protein sequence ID" value="OJJ78129.1"/>
    <property type="molecule type" value="Genomic_DNA"/>
</dbReference>
<dbReference type="AlphaFoldDB" id="A0A1L9V2T6"/>
<dbReference type="Pfam" id="PF06110">
    <property type="entry name" value="TXD17-like_Trx"/>
    <property type="match status" value="1"/>
</dbReference>
<dbReference type="GeneID" id="93576196"/>
<feature type="domain" description="Thioredoxin" evidence="2">
    <location>
        <begin position="45"/>
        <end position="136"/>
    </location>
</feature>
<dbReference type="Gene3D" id="3.40.30.10">
    <property type="entry name" value="Glutaredoxin"/>
    <property type="match status" value="1"/>
</dbReference>
<dbReference type="SUPFAM" id="SSF52833">
    <property type="entry name" value="Thioredoxin-like"/>
    <property type="match status" value="1"/>
</dbReference>
<dbReference type="GO" id="GO:0047134">
    <property type="term" value="F:protein-disulfide reductase [NAD(P)H] activity"/>
    <property type="evidence" value="ECO:0007669"/>
    <property type="project" value="InterPro"/>
</dbReference>
<dbReference type="InterPro" id="IPR010357">
    <property type="entry name" value="TXNDC17_dom"/>
</dbReference>
<dbReference type="Proteomes" id="UP000184499">
    <property type="component" value="Unassembled WGS sequence"/>
</dbReference>
<dbReference type="InterPro" id="IPR036249">
    <property type="entry name" value="Thioredoxin-like_sf"/>
</dbReference>
<comment type="similarity">
    <text evidence="1">Belongs to the thioredoxin family.</text>
</comment>
<dbReference type="GO" id="GO:0005829">
    <property type="term" value="C:cytosol"/>
    <property type="evidence" value="ECO:0007669"/>
    <property type="project" value="TreeGrafter"/>
</dbReference>
<dbReference type="PANTHER" id="PTHR12452">
    <property type="entry name" value="42-9-9 PROTEIN-RELATED"/>
    <property type="match status" value="1"/>
</dbReference>
<reference evidence="4" key="1">
    <citation type="journal article" date="2017" name="Genome Biol.">
        <title>Comparative genomics reveals high biological diversity and specific adaptations in the industrially and medically important fungal genus Aspergillus.</title>
        <authorList>
            <person name="de Vries R.P."/>
            <person name="Riley R."/>
            <person name="Wiebenga A."/>
            <person name="Aguilar-Osorio G."/>
            <person name="Amillis S."/>
            <person name="Uchima C.A."/>
            <person name="Anderluh G."/>
            <person name="Asadollahi M."/>
            <person name="Askin M."/>
            <person name="Barry K."/>
            <person name="Battaglia E."/>
            <person name="Bayram O."/>
            <person name="Benocci T."/>
            <person name="Braus-Stromeyer S.A."/>
            <person name="Caldana C."/>
            <person name="Canovas D."/>
            <person name="Cerqueira G.C."/>
            <person name="Chen F."/>
            <person name="Chen W."/>
            <person name="Choi C."/>
            <person name="Clum A."/>
            <person name="Dos Santos R.A."/>
            <person name="Damasio A.R."/>
            <person name="Diallinas G."/>
            <person name="Emri T."/>
            <person name="Fekete E."/>
            <person name="Flipphi M."/>
            <person name="Freyberg S."/>
            <person name="Gallo A."/>
            <person name="Gournas C."/>
            <person name="Habgood R."/>
            <person name="Hainaut M."/>
            <person name="Harispe M.L."/>
            <person name="Henrissat B."/>
            <person name="Hilden K.S."/>
            <person name="Hope R."/>
            <person name="Hossain A."/>
            <person name="Karabika E."/>
            <person name="Karaffa L."/>
            <person name="Karanyi Z."/>
            <person name="Krasevec N."/>
            <person name="Kuo A."/>
            <person name="Kusch H."/>
            <person name="LaButti K."/>
            <person name="Lagendijk E.L."/>
            <person name="Lapidus A."/>
            <person name="Levasseur A."/>
            <person name="Lindquist E."/>
            <person name="Lipzen A."/>
            <person name="Logrieco A.F."/>
            <person name="MacCabe A."/>
            <person name="Maekelae M.R."/>
            <person name="Malavazi I."/>
            <person name="Melin P."/>
            <person name="Meyer V."/>
            <person name="Mielnichuk N."/>
            <person name="Miskei M."/>
            <person name="Molnar A.P."/>
            <person name="Mule G."/>
            <person name="Ngan C.Y."/>
            <person name="Orejas M."/>
            <person name="Orosz E."/>
            <person name="Ouedraogo J.P."/>
            <person name="Overkamp K.M."/>
            <person name="Park H.-S."/>
            <person name="Perrone G."/>
            <person name="Piumi F."/>
            <person name="Punt P.J."/>
            <person name="Ram A.F."/>
            <person name="Ramon A."/>
            <person name="Rauscher S."/>
            <person name="Record E."/>
            <person name="Riano-Pachon D.M."/>
            <person name="Robert V."/>
            <person name="Roehrig J."/>
            <person name="Ruller R."/>
            <person name="Salamov A."/>
            <person name="Salih N.S."/>
            <person name="Samson R.A."/>
            <person name="Sandor E."/>
            <person name="Sanguinetti M."/>
            <person name="Schuetze T."/>
            <person name="Sepcic K."/>
            <person name="Shelest E."/>
            <person name="Sherlock G."/>
            <person name="Sophianopoulou V."/>
            <person name="Squina F.M."/>
            <person name="Sun H."/>
            <person name="Susca A."/>
            <person name="Todd R.B."/>
            <person name="Tsang A."/>
            <person name="Unkles S.E."/>
            <person name="van de Wiele N."/>
            <person name="van Rossen-Uffink D."/>
            <person name="Oliveira J.V."/>
            <person name="Vesth T.C."/>
            <person name="Visser J."/>
            <person name="Yu J.-H."/>
            <person name="Zhou M."/>
            <person name="Andersen M.R."/>
            <person name="Archer D.B."/>
            <person name="Baker S.E."/>
            <person name="Benoit I."/>
            <person name="Brakhage A.A."/>
            <person name="Braus G.H."/>
            <person name="Fischer R."/>
            <person name="Frisvad J.C."/>
            <person name="Goldman G.H."/>
            <person name="Houbraken J."/>
            <person name="Oakley B."/>
            <person name="Pocsi I."/>
            <person name="Scazzocchio C."/>
            <person name="Seiboth B."/>
            <person name="vanKuyk P.A."/>
            <person name="Wortman J."/>
            <person name="Dyer P.S."/>
            <person name="Grigoriev I.V."/>
        </authorList>
    </citation>
    <scope>NUCLEOTIDE SEQUENCE [LARGE SCALE GENOMIC DNA]</scope>
    <source>
        <strain evidence="4">CBS 101740 / IMI 381727 / IBT 21946</strain>
    </source>
</reference>
<dbReference type="OMA" id="MPLITDF"/>
<keyword evidence="4" id="KW-1185">Reference proteome</keyword>
<dbReference type="PANTHER" id="PTHR12452:SF0">
    <property type="entry name" value="THIOREDOXIN DOMAIN-CONTAINING PROTEIN 17"/>
    <property type="match status" value="1"/>
</dbReference>
<dbReference type="STRING" id="767769.A0A1L9V2T6"/>
<evidence type="ECO:0000313" key="4">
    <source>
        <dbReference type="Proteomes" id="UP000184499"/>
    </source>
</evidence>
<sequence length="153" mass="17222">MPIPSSSLLRIYSQIFKPAKKTLKMPLIPNYPLPITANDLPIAHGEKFFLVFISSADPSTGQAWCPDVRAAWPKIVEAFSGQDDESPRVGVVEVGQKPEWKDPQNPYRTRWGVNCIPALIRYERANSEVLETGRLVEGEILDQERLSEFIGSR</sequence>
<evidence type="ECO:0000259" key="2">
    <source>
        <dbReference type="Pfam" id="PF06110"/>
    </source>
</evidence>
<evidence type="ECO:0000313" key="3">
    <source>
        <dbReference type="EMBL" id="OJJ78129.1"/>
    </source>
</evidence>
<accession>A0A1L9V2T6</accession>
<proteinExistence type="inferred from homology"/>
<gene>
    <name evidence="3" type="ORF">ASPBRDRAFT_37343</name>
</gene>
<name>A0A1L9V2T6_ASPBC</name>